<proteinExistence type="predicted"/>
<dbReference type="Pfam" id="PF07209">
    <property type="entry name" value="DUF1415"/>
    <property type="match status" value="1"/>
</dbReference>
<sequence length="363" mass="39343">MASGSSVLASLPMVRSVTKTQFVKSAASCEAWGKRRGNPHTSGQQICQYSSMCSGGTTTRRLRRWDDTAVGLTVAGVISSTFGMPRRGRWRRRRCRMAVSALVENDGHSLAVRRWVDEFVIGLGFCPWARDADKARGIRVVTSSATDAEGILSDLMCEVGDLSCTGMRPPDREVTTTLLVCPHVIEWAAFDAFALFVAQKLSGGHELVHSHGVKIVAFHPQYTVHTTGFNFGDRVAHSPPGLPMVWGTVVAAAGDRTEEGEEVVQVKLDDGQEGFLLPEEIDYVAPVAEGLREPRSKAQQEADFALRAPRPVLHLLRCHDLALAEELGEQGSGPSVEAVLEQNAQRLRTLGMARIGAVLQGCG</sequence>
<organism evidence="1">
    <name type="scientific">Pyrodinium bahamense</name>
    <dbReference type="NCBI Taxonomy" id="73915"/>
    <lineage>
        <taxon>Eukaryota</taxon>
        <taxon>Sar</taxon>
        <taxon>Alveolata</taxon>
        <taxon>Dinophyceae</taxon>
        <taxon>Gonyaulacales</taxon>
        <taxon>Pyrocystaceae</taxon>
        <taxon>Pyrodinium</taxon>
    </lineage>
</organism>
<reference evidence="1" key="1">
    <citation type="submission" date="2021-01" db="EMBL/GenBank/DDBJ databases">
        <authorList>
            <person name="Corre E."/>
            <person name="Pelletier E."/>
            <person name="Niang G."/>
            <person name="Scheremetjew M."/>
            <person name="Finn R."/>
            <person name="Kale V."/>
            <person name="Holt S."/>
            <person name="Cochrane G."/>
            <person name="Meng A."/>
            <person name="Brown T."/>
            <person name="Cohen L."/>
        </authorList>
    </citation>
    <scope>NUCLEOTIDE SEQUENCE</scope>
    <source>
        <strain evidence="1">Pbaha01</strain>
    </source>
</reference>
<dbReference type="AlphaFoldDB" id="A0A7S0B8H4"/>
<protein>
    <submittedName>
        <fullName evidence="1">Uncharacterized protein</fullName>
    </submittedName>
</protein>
<evidence type="ECO:0000313" key="1">
    <source>
        <dbReference type="EMBL" id="CAD8386059.1"/>
    </source>
</evidence>
<dbReference type="InterPro" id="IPR009858">
    <property type="entry name" value="DUF1415"/>
</dbReference>
<dbReference type="EMBL" id="HBEG01048734">
    <property type="protein sequence ID" value="CAD8386059.1"/>
    <property type="molecule type" value="Transcribed_RNA"/>
</dbReference>
<name>A0A7S0B8H4_9DINO</name>
<gene>
    <name evidence="1" type="ORF">PBAH0796_LOCUS29747</name>
</gene>
<accession>A0A7S0B8H4</accession>